<gene>
    <name evidence="2" type="ORF">L490_2003</name>
</gene>
<dbReference type="EMBL" id="JGWH01000141">
    <property type="protein sequence ID" value="KCV32202.1"/>
    <property type="molecule type" value="Genomic_DNA"/>
</dbReference>
<keyword evidence="3" id="KW-1185">Reference proteome</keyword>
<reference evidence="2 3" key="1">
    <citation type="submission" date="2014-03" db="EMBL/GenBank/DDBJ databases">
        <title>Genome sequence of Bordetella bronchiseptica.</title>
        <authorList>
            <person name="Harvill E."/>
            <person name="Goodfield L.L."/>
            <person name="Ivanov Y.V."/>
            <person name="Meyer J.A."/>
            <person name="Muse S.J."/>
            <person name="Jacobs N."/>
            <person name="Bendor L."/>
            <person name="Smallridge W.E."/>
            <person name="Brinkac L.M."/>
            <person name="Sanka R."/>
            <person name="Kim M."/>
            <person name="Losada L."/>
        </authorList>
    </citation>
    <scope>NUCLEOTIDE SEQUENCE [LARGE SCALE GENOMIC DNA]</scope>
    <source>
        <strain evidence="2 3">00-P-2796</strain>
    </source>
</reference>
<evidence type="ECO:0000259" key="1">
    <source>
        <dbReference type="SMART" id="SM00382"/>
    </source>
</evidence>
<protein>
    <submittedName>
        <fullName evidence="2">AAA domain protein</fullName>
    </submittedName>
</protein>
<dbReference type="Gene3D" id="3.40.50.300">
    <property type="entry name" value="P-loop containing nucleotide triphosphate hydrolases"/>
    <property type="match status" value="2"/>
</dbReference>
<dbReference type="InterPro" id="IPR051396">
    <property type="entry name" value="Bact_Antivir_Def_Nuclease"/>
</dbReference>
<sequence>MRLLLKKWSGGTHWPKHLEALEVDGLRGWRGQKIDFQFPIVALVGENGAGKSTILQAAASVYKAPGVSSGKQKFASTYFPDTPWERIEKASIRWWVKEGKMHREGSIRKFPGRWRGNPDRRERPVLNIDLSRIQPFSARVGFMRLAKPTLKEGVSQPFDKDKLDNLTSILGKKYEIAAMSSTNLDKTRYVPVIAQAGARYSGFHSGAGETTIVELLRNEIPNYGLVIIDEIESSLHPRAQRRLMRHLAELARLKELQIILSTHSPYILDELPEEARLYIWEGSSGKEVMKGVSPSFAMTQMDLESHPECDIYVEDRGAATLVQEILISQDPSLVRRCLSSPYGGATVGKALGQMAAAKGFPRPTVVFLDGDQPESQGCHLLPGGDAPERVIFEALSEIGWDGLAARLGRRHSDVVDACERAMTLDDHHEWIPSAADALVCGGSALWTAMCAVWTAKAAPQDDLVLVADIVREAIG</sequence>
<dbReference type="InterPro" id="IPR003959">
    <property type="entry name" value="ATPase_AAA_core"/>
</dbReference>
<dbReference type="InterPro" id="IPR027417">
    <property type="entry name" value="P-loop_NTPase"/>
</dbReference>
<dbReference type="PANTHER" id="PTHR43581">
    <property type="entry name" value="ATP/GTP PHOSPHATASE"/>
    <property type="match status" value="1"/>
</dbReference>
<name>A0ABR4RA98_BORBO</name>
<dbReference type="Pfam" id="PF13476">
    <property type="entry name" value="AAA_23"/>
    <property type="match status" value="1"/>
</dbReference>
<accession>A0ABR4RA98</accession>
<dbReference type="PANTHER" id="PTHR43581:SF2">
    <property type="entry name" value="EXCINUCLEASE ATPASE SUBUNIT"/>
    <property type="match status" value="1"/>
</dbReference>
<evidence type="ECO:0000313" key="2">
    <source>
        <dbReference type="EMBL" id="KCV32202.1"/>
    </source>
</evidence>
<comment type="caution">
    <text evidence="2">The sequence shown here is derived from an EMBL/GenBank/DDBJ whole genome shotgun (WGS) entry which is preliminary data.</text>
</comment>
<dbReference type="SUPFAM" id="SSF52540">
    <property type="entry name" value="P-loop containing nucleoside triphosphate hydrolases"/>
    <property type="match status" value="1"/>
</dbReference>
<dbReference type="InterPro" id="IPR038729">
    <property type="entry name" value="Rad50/SbcC_AAA"/>
</dbReference>
<organism evidence="2 3">
    <name type="scientific">Bordetella bronchiseptica 00-P-2796</name>
    <dbReference type="NCBI Taxonomy" id="1331199"/>
    <lineage>
        <taxon>Bacteria</taxon>
        <taxon>Pseudomonadati</taxon>
        <taxon>Pseudomonadota</taxon>
        <taxon>Betaproteobacteria</taxon>
        <taxon>Burkholderiales</taxon>
        <taxon>Alcaligenaceae</taxon>
        <taxon>Bordetella</taxon>
    </lineage>
</organism>
<dbReference type="Pfam" id="PF13304">
    <property type="entry name" value="AAA_21"/>
    <property type="match status" value="1"/>
</dbReference>
<proteinExistence type="predicted"/>
<dbReference type="SMART" id="SM00382">
    <property type="entry name" value="AAA"/>
    <property type="match status" value="1"/>
</dbReference>
<dbReference type="InterPro" id="IPR003593">
    <property type="entry name" value="AAA+_ATPase"/>
</dbReference>
<dbReference type="Proteomes" id="UP000025756">
    <property type="component" value="Unassembled WGS sequence"/>
</dbReference>
<feature type="domain" description="AAA+ ATPase" evidence="1">
    <location>
        <begin position="37"/>
        <end position="293"/>
    </location>
</feature>
<evidence type="ECO:0000313" key="3">
    <source>
        <dbReference type="Proteomes" id="UP000025756"/>
    </source>
</evidence>